<reference evidence="2" key="1">
    <citation type="submission" date="2013-10" db="EMBL/GenBank/DDBJ databases">
        <title>Genome sequencing of Onchocerca volvulus.</title>
        <authorList>
            <person name="Cotton J."/>
            <person name="Tsai J."/>
            <person name="Stanley E."/>
            <person name="Tracey A."/>
            <person name="Holroyd N."/>
            <person name="Lustigman S."/>
            <person name="Berriman M."/>
        </authorList>
    </citation>
    <scope>NUCLEOTIDE SEQUENCE</scope>
</reference>
<sequence>AKTCDAKFENIKLKHQTSSDCKKKNGKILSSMIKTLKGPNTWLIVRKNYNKTKARAAWGIRS</sequence>
<evidence type="ECO:0000313" key="1">
    <source>
        <dbReference type="EnsemblMetazoa" id="OVOC12436.1"/>
    </source>
</evidence>
<organism evidence="1 2">
    <name type="scientific">Onchocerca volvulus</name>
    <dbReference type="NCBI Taxonomy" id="6282"/>
    <lineage>
        <taxon>Eukaryota</taxon>
        <taxon>Metazoa</taxon>
        <taxon>Ecdysozoa</taxon>
        <taxon>Nematoda</taxon>
        <taxon>Chromadorea</taxon>
        <taxon>Rhabditida</taxon>
        <taxon>Spirurina</taxon>
        <taxon>Spiruromorpha</taxon>
        <taxon>Filarioidea</taxon>
        <taxon>Onchocercidae</taxon>
        <taxon>Onchocerca</taxon>
    </lineage>
</organism>
<keyword evidence="2" id="KW-1185">Reference proteome</keyword>
<dbReference type="EMBL" id="CMVM020000465">
    <property type="status" value="NOT_ANNOTATED_CDS"/>
    <property type="molecule type" value="Genomic_DNA"/>
</dbReference>
<name>A0A8R1TMK2_ONCVO</name>
<dbReference type="AlphaFoldDB" id="A0A8R1TMK2"/>
<reference evidence="1" key="2">
    <citation type="submission" date="2022-06" db="UniProtKB">
        <authorList>
            <consortium name="EnsemblMetazoa"/>
        </authorList>
    </citation>
    <scope>IDENTIFICATION</scope>
</reference>
<evidence type="ECO:0000313" key="2">
    <source>
        <dbReference type="Proteomes" id="UP000024404"/>
    </source>
</evidence>
<protein>
    <submittedName>
        <fullName evidence="1">Uncharacterized protein</fullName>
    </submittedName>
</protein>
<dbReference type="EnsemblMetazoa" id="OVOC12436.1">
    <property type="protein sequence ID" value="OVOC12436.1"/>
    <property type="gene ID" value="WBGene00249245"/>
</dbReference>
<dbReference type="Proteomes" id="UP000024404">
    <property type="component" value="Unassembled WGS sequence"/>
</dbReference>
<proteinExistence type="predicted"/>
<accession>A0A8R1TMK2</accession>